<dbReference type="Proteomes" id="UP000183868">
    <property type="component" value="Chromosome"/>
</dbReference>
<protein>
    <submittedName>
        <fullName evidence="1">Uncharacterized protein</fullName>
    </submittedName>
</protein>
<accession>A0A1J1C973</accession>
<gene>
    <name evidence="1" type="ORF">Cabys_2510</name>
</gene>
<dbReference type="AlphaFoldDB" id="A0A1J1C973"/>
<evidence type="ECO:0000313" key="1">
    <source>
        <dbReference type="EMBL" id="APF19259.1"/>
    </source>
</evidence>
<proteinExistence type="predicted"/>
<name>A0A1J1C973_CALAY</name>
<sequence length="40" mass="5003">MCRLWGFWVHHILRELKKDMGKLKFLLRRLPNHLFRKTLA</sequence>
<dbReference type="KEGG" id="caby:Cabys_2510"/>
<organism evidence="1 2">
    <name type="scientific">Caldithrix abyssi DSM 13497</name>
    <dbReference type="NCBI Taxonomy" id="880073"/>
    <lineage>
        <taxon>Bacteria</taxon>
        <taxon>Pseudomonadati</taxon>
        <taxon>Calditrichota</taxon>
        <taxon>Calditrichia</taxon>
        <taxon>Calditrichales</taxon>
        <taxon>Calditrichaceae</taxon>
        <taxon>Caldithrix</taxon>
    </lineage>
</organism>
<dbReference type="EMBL" id="CP018099">
    <property type="protein sequence ID" value="APF19259.1"/>
    <property type="molecule type" value="Genomic_DNA"/>
</dbReference>
<reference evidence="1 2" key="1">
    <citation type="submission" date="2016-11" db="EMBL/GenBank/DDBJ databases">
        <title>Genomic analysis of Caldithrix abyssi and proposal of a novel bacterial phylum Caldithrichaeota.</title>
        <authorList>
            <person name="Kublanov I."/>
            <person name="Sigalova O."/>
            <person name="Gavrilov S."/>
            <person name="Lebedinsky A."/>
            <person name="Ivanova N."/>
            <person name="Daum C."/>
            <person name="Reddy T."/>
            <person name="Klenk H.P."/>
            <person name="Goker M."/>
            <person name="Reva O."/>
            <person name="Miroshnichenko M."/>
            <person name="Kyprides N."/>
            <person name="Woyke T."/>
            <person name="Gelfand M."/>
        </authorList>
    </citation>
    <scope>NUCLEOTIDE SEQUENCE [LARGE SCALE GENOMIC DNA]</scope>
    <source>
        <strain evidence="1 2">LF13</strain>
    </source>
</reference>
<evidence type="ECO:0000313" key="2">
    <source>
        <dbReference type="Proteomes" id="UP000183868"/>
    </source>
</evidence>